<gene>
    <name evidence="2" type="ORF">BTDB27_p000448</name>
</gene>
<feature type="transmembrane region" description="Helical" evidence="1">
    <location>
        <begin position="36"/>
        <end position="55"/>
    </location>
</feature>
<organism evidence="2">
    <name type="scientific">Bacillus thuringiensis DB27</name>
    <dbReference type="NCBI Taxonomy" id="1431339"/>
    <lineage>
        <taxon>Bacteria</taxon>
        <taxon>Bacillati</taxon>
        <taxon>Bacillota</taxon>
        <taxon>Bacilli</taxon>
        <taxon>Bacillales</taxon>
        <taxon>Bacillaceae</taxon>
        <taxon>Bacillus</taxon>
        <taxon>Bacillus cereus group</taxon>
    </lineage>
</organism>
<sequence length="65" mass="7585">MDKLIAVLTTISLFVFLLSLVIAMSVQKKNIRRISIVIFGLKFAFWLECWLVVWGRNPTYYASIF</sequence>
<evidence type="ECO:0000313" key="2">
    <source>
        <dbReference type="EMBL" id="CDN39785.1"/>
    </source>
</evidence>
<keyword evidence="1" id="KW-0812">Transmembrane</keyword>
<protein>
    <submittedName>
        <fullName evidence="2">Uncharacterized protein</fullName>
    </submittedName>
</protein>
<reference evidence="2" key="1">
    <citation type="submission" date="2014-01" db="EMBL/GenBank/DDBJ databases">
        <title>Draft genome sequence of highly nematicidal Bacillus thuringiensis DB27.</title>
        <authorList>
            <person name="Iatsenko I."/>
            <person name="Pickard D."/>
            <person name="Corton C."/>
            <person name="Dougan G."/>
            <person name="Sommer R.J."/>
        </authorList>
    </citation>
    <scope>NUCLEOTIDE SEQUENCE [LARGE SCALE GENOMIC DNA]</scope>
    <source>
        <strain evidence="2">DB27</strain>
    </source>
</reference>
<proteinExistence type="predicted"/>
<feature type="transmembrane region" description="Helical" evidence="1">
    <location>
        <begin position="6"/>
        <end position="24"/>
    </location>
</feature>
<keyword evidence="1" id="KW-0472">Membrane</keyword>
<name>W8ZBF5_BACTU</name>
<dbReference type="EMBL" id="HG810029">
    <property type="protein sequence ID" value="CDN39785.1"/>
    <property type="molecule type" value="Genomic_DNA"/>
</dbReference>
<dbReference type="HOGENOM" id="CLU_2840860_0_0_9"/>
<evidence type="ECO:0000256" key="1">
    <source>
        <dbReference type="SAM" id="Phobius"/>
    </source>
</evidence>
<accession>W8ZBF5</accession>
<keyword evidence="1" id="KW-1133">Transmembrane helix</keyword>
<dbReference type="Proteomes" id="UP000030682">
    <property type="component" value="Unassembled WGS sequence"/>
</dbReference>
<reference evidence="2" key="2">
    <citation type="submission" date="2014-01" db="EMBL/GenBank/DDBJ databases">
        <authorList>
            <person name="Aslett M."/>
        </authorList>
    </citation>
    <scope>NUCLEOTIDE SEQUENCE [LARGE SCALE GENOMIC DNA]</scope>
    <source>
        <strain evidence="2">DB27</strain>
    </source>
</reference>
<dbReference type="AlphaFoldDB" id="W8ZBF5"/>